<keyword evidence="2" id="KW-0031">Aminopeptidase</keyword>
<dbReference type="AlphaFoldDB" id="A0A0U9HFC2"/>
<evidence type="ECO:0000256" key="1">
    <source>
        <dbReference type="ARBA" id="ARBA00022723"/>
    </source>
</evidence>
<gene>
    <name evidence="2" type="ORF">TSYNT_7224</name>
</gene>
<organism evidence="2">
    <name type="scientific">Tepidanaerobacter syntrophicus</name>
    <dbReference type="NCBI Taxonomy" id="224999"/>
    <lineage>
        <taxon>Bacteria</taxon>
        <taxon>Bacillati</taxon>
        <taxon>Bacillota</taxon>
        <taxon>Clostridia</taxon>
        <taxon>Thermosediminibacterales</taxon>
        <taxon>Tepidanaerobacteraceae</taxon>
        <taxon>Tepidanaerobacter</taxon>
    </lineage>
</organism>
<dbReference type="PANTHER" id="PTHR34448">
    <property type="entry name" value="AMINOPEPTIDASE"/>
    <property type="match status" value="1"/>
</dbReference>
<dbReference type="GO" id="GO:0006508">
    <property type="term" value="P:proteolysis"/>
    <property type="evidence" value="ECO:0007669"/>
    <property type="project" value="InterPro"/>
</dbReference>
<dbReference type="InterPro" id="IPR052170">
    <property type="entry name" value="M29_Exopeptidase"/>
</dbReference>
<reference evidence="2" key="1">
    <citation type="journal article" date="2016" name="Genome Announc.">
        <title>Draft Genome Sequence of the Syntrophic Lactate-Degrading Bacterium Tepidanaerobacter syntrophicus JLT.</title>
        <authorList>
            <person name="Matsuura N."/>
            <person name="Ohashi A."/>
            <person name="Tourlousse D.M."/>
            <person name="Sekiguchi Y."/>
        </authorList>
    </citation>
    <scope>NUCLEOTIDE SEQUENCE [LARGE SCALE GENOMIC DNA]</scope>
    <source>
        <strain evidence="2">JL</strain>
    </source>
</reference>
<keyword evidence="2" id="KW-0378">Hydrolase</keyword>
<dbReference type="OrthoDB" id="9803993at2"/>
<name>A0A0U9HFC2_9FIRM</name>
<evidence type="ECO:0000313" key="3">
    <source>
        <dbReference type="Proteomes" id="UP000062160"/>
    </source>
</evidence>
<dbReference type="GO" id="GO:0004177">
    <property type="term" value="F:aminopeptidase activity"/>
    <property type="evidence" value="ECO:0007669"/>
    <property type="project" value="UniProtKB-KW"/>
</dbReference>
<dbReference type="STRING" id="224999.GCA_001485475_01221"/>
<keyword evidence="3" id="KW-1185">Reference proteome</keyword>
<dbReference type="SUPFAM" id="SSF144052">
    <property type="entry name" value="Thermophilic metalloprotease-like"/>
    <property type="match status" value="1"/>
</dbReference>
<keyword evidence="2" id="KW-0645">Protease</keyword>
<keyword evidence="1" id="KW-0479">Metal-binding</keyword>
<dbReference type="PANTHER" id="PTHR34448:SF1">
    <property type="entry name" value="BLL6088 PROTEIN"/>
    <property type="match status" value="1"/>
</dbReference>
<dbReference type="EMBL" id="DF977001">
    <property type="protein sequence ID" value="GAQ25206.1"/>
    <property type="molecule type" value="Genomic_DNA"/>
</dbReference>
<evidence type="ECO:0000313" key="2">
    <source>
        <dbReference type="EMBL" id="GAQ25206.1"/>
    </source>
</evidence>
<dbReference type="GO" id="GO:0046872">
    <property type="term" value="F:metal ion binding"/>
    <property type="evidence" value="ECO:0007669"/>
    <property type="project" value="UniProtKB-KW"/>
</dbReference>
<dbReference type="Pfam" id="PF26233">
    <property type="entry name" value="NicX"/>
    <property type="match status" value="1"/>
</dbReference>
<dbReference type="InterPro" id="IPR058739">
    <property type="entry name" value="NicX"/>
</dbReference>
<dbReference type="Proteomes" id="UP000062160">
    <property type="component" value="Unassembled WGS sequence"/>
</dbReference>
<sequence length="316" mass="33534">MADLVEISKNLLRDCLALKPGEQLLVLTDDIKEELAQNMYKAGKVLGATPILVKIPTMEKSGQEPPKAAAEAMKNADVVVCITEHSVTHTNAKKAAAESGARIATMPGITEEMFREGAITADYVEVEKLTKKVADILTRGSSAIVEKQGYKLEIDITGRKGIESPGRYTKKGESGNLPSGEAYIAPVEGKSSGQILVDGSIVGIGKLDEPILLTVKNGLLISAEGKEAEKWLKILGDSKEARNLAEFGIGTNPNARLTGNILEDEKILGTIHVAFGSNNTFGGTVSAGVHLDAVVLNPTVHVDGKLIMDNGKLILE</sequence>
<dbReference type="RefSeq" id="WP_059032611.1">
    <property type="nucleotide sequence ID" value="NZ_DF977001.1"/>
</dbReference>
<accession>A0A0U9HFC2</accession>
<protein>
    <submittedName>
        <fullName evidence="2">Leucyl aminopeptidase</fullName>
    </submittedName>
</protein>
<proteinExistence type="predicted"/>